<organism evidence="1 2">
    <name type="scientific">Cutibacterium porci</name>
    <dbReference type="NCBI Taxonomy" id="2605781"/>
    <lineage>
        <taxon>Bacteria</taxon>
        <taxon>Bacillati</taxon>
        <taxon>Actinomycetota</taxon>
        <taxon>Actinomycetes</taxon>
        <taxon>Propionibacteriales</taxon>
        <taxon>Propionibacteriaceae</taxon>
        <taxon>Cutibacterium</taxon>
    </lineage>
</organism>
<comment type="caution">
    <text evidence="1">The sequence shown here is derived from an EMBL/GenBank/DDBJ whole genome shotgun (WGS) entry which is preliminary data.</text>
</comment>
<evidence type="ECO:0000313" key="1">
    <source>
        <dbReference type="EMBL" id="MSS44931.1"/>
    </source>
</evidence>
<evidence type="ECO:0000313" key="2">
    <source>
        <dbReference type="Proteomes" id="UP000466104"/>
    </source>
</evidence>
<reference evidence="1 2" key="1">
    <citation type="submission" date="2019-08" db="EMBL/GenBank/DDBJ databases">
        <title>In-depth cultivation of the pig gut microbiome towards novel bacterial diversity and tailored functional studies.</title>
        <authorList>
            <person name="Wylensek D."/>
            <person name="Hitch T.C.A."/>
            <person name="Clavel T."/>
        </authorList>
    </citation>
    <scope>NUCLEOTIDE SEQUENCE [LARGE SCALE GENOMIC DNA]</scope>
    <source>
        <strain evidence="1 2">WCA-380-WT-3A</strain>
    </source>
</reference>
<name>A0A7K0J4R2_9ACTN</name>
<accession>A0A7K0J4R2</accession>
<dbReference type="EMBL" id="VUMG01000001">
    <property type="protein sequence ID" value="MSS44931.1"/>
    <property type="molecule type" value="Genomic_DNA"/>
</dbReference>
<protein>
    <recommendedName>
        <fullName evidence="3">DUF4365 domain-containing protein</fullName>
    </recommendedName>
</protein>
<dbReference type="AlphaFoldDB" id="A0A7K0J4R2"/>
<keyword evidence="2" id="KW-1185">Reference proteome</keyword>
<dbReference type="RefSeq" id="WP_154561590.1">
    <property type="nucleotide sequence ID" value="NZ_VUMG01000001.1"/>
</dbReference>
<evidence type="ECO:0008006" key="3">
    <source>
        <dbReference type="Google" id="ProtNLM"/>
    </source>
</evidence>
<proteinExistence type="predicted"/>
<gene>
    <name evidence="1" type="ORF">FYJ43_02455</name>
</gene>
<sequence length="597" mass="68020">MDVEGMAVAAVKSIISVCPHLDSQIETKDKIPFNDGYIAWYTDDGRHRKDHFYGRVDIQVKGRTRKKNRRTWSSKADVSREDLEGYKKAGGVIYFWVEIDEKSLDRMVSYVLLSPFRIQGIFQQEGSKKKYRIKVKRFPSAVADIEALVKIAIRKTHERPDDGIDPALLENAKSLALYTDQDIDFSRPVVLDQSDFNYSLSLSTGKMTVPLNGRVEFLPEAYVSHSLGESIVCGGILYENPAIKQLDDYRFMIELSPALSMTFDSESESSTISSTISRKGTLDDCVKAAAFVSSLIQTSTIQRGDRTFHLDCAEKNVSAGLKTYLERNREYGELFKALEINATLVDASSVTDAHELALQRMYAALVMGEELPIETHEPSRMRQSLGEWSVSLLVLHGSDLKHWKSMDFFDPRMPRQLIWKPDENGQEAGFKRVTPYDVVGRDELSRTLNLHLGNLVPAYQEVRDYDRGFRRSNRTVLNLIQSADDVERRSEEFLHAATILNEWVIAENGEKSHHLVNRWQIKARGGDLTDDDMEMIRELRRDAGRTDSEDSEKIEIGCALLLGEGREADFLMKKLSKEESEQIKGWPVWNLRTRCLN</sequence>
<dbReference type="Proteomes" id="UP000466104">
    <property type="component" value="Unassembled WGS sequence"/>
</dbReference>